<dbReference type="EMBL" id="AGUD01000049">
    <property type="protein sequence ID" value="EHN12060.1"/>
    <property type="molecule type" value="Genomic_DNA"/>
</dbReference>
<evidence type="ECO:0000313" key="12">
    <source>
        <dbReference type="Proteomes" id="UP000005143"/>
    </source>
</evidence>
<dbReference type="PANTHER" id="PTHR11699">
    <property type="entry name" value="ALDEHYDE DEHYDROGENASE-RELATED"/>
    <property type="match status" value="1"/>
</dbReference>
<reference evidence="11 12" key="1">
    <citation type="journal article" date="2013" name="Biodegradation">
        <title>Quantitative proteomic analysis of ibuprofen-degrading Patulibacter sp. strain I11.</title>
        <authorList>
            <person name="Almeida B."/>
            <person name="Kjeldal H."/>
            <person name="Lolas I."/>
            <person name="Knudsen A.D."/>
            <person name="Carvalho G."/>
            <person name="Nielsen K.L."/>
            <person name="Barreto Crespo M.T."/>
            <person name="Stensballe A."/>
            <person name="Nielsen J.L."/>
        </authorList>
    </citation>
    <scope>NUCLEOTIDE SEQUENCE [LARGE SCALE GENOMIC DNA]</scope>
    <source>
        <strain evidence="11 12">I11</strain>
    </source>
</reference>
<evidence type="ECO:0000256" key="6">
    <source>
        <dbReference type="ARBA" id="ARBA00066992"/>
    </source>
</evidence>
<evidence type="ECO:0000259" key="10">
    <source>
        <dbReference type="Pfam" id="PF00171"/>
    </source>
</evidence>
<protein>
    <recommendedName>
        <fullName evidence="7">Salicylaldehyde dehydrogenase</fullName>
        <ecNumber evidence="6">1.2.1.65</ecNumber>
    </recommendedName>
</protein>
<dbReference type="InterPro" id="IPR029510">
    <property type="entry name" value="Ald_DH_CS_GLU"/>
</dbReference>
<evidence type="ECO:0000256" key="9">
    <source>
        <dbReference type="RuleBase" id="RU003345"/>
    </source>
</evidence>
<evidence type="ECO:0000313" key="11">
    <source>
        <dbReference type="EMBL" id="EHN12060.1"/>
    </source>
</evidence>
<organism evidence="11 12">
    <name type="scientific">Patulibacter medicamentivorans</name>
    <dbReference type="NCBI Taxonomy" id="1097667"/>
    <lineage>
        <taxon>Bacteria</taxon>
        <taxon>Bacillati</taxon>
        <taxon>Actinomycetota</taxon>
        <taxon>Thermoleophilia</taxon>
        <taxon>Solirubrobacterales</taxon>
        <taxon>Patulibacteraceae</taxon>
        <taxon>Patulibacter</taxon>
    </lineage>
</organism>
<dbReference type="Gene3D" id="3.40.605.10">
    <property type="entry name" value="Aldehyde Dehydrogenase, Chain A, domain 1"/>
    <property type="match status" value="1"/>
</dbReference>
<dbReference type="InterPro" id="IPR015590">
    <property type="entry name" value="Aldehyde_DH_dom"/>
</dbReference>
<dbReference type="RefSeq" id="WP_007571733.1">
    <property type="nucleotide sequence ID" value="NZ_AGUD01000049.1"/>
</dbReference>
<sequence length="487" mass="50936">MSTTGVTTLQNVVGGQLVDATTGVFEDVIDPSTEEVIARAPVGGAEDVTRAVDAASAAGREWGRTTPAERQTALLAIADLLDEHLDELGETEARDAGKPRGASRDEIALCSDHLRFFAGAARNLEGKAAGEYAEGYTSFVRREPLGVVGQITPWNYPLAMAIWKIGPALAAGNTIVLKPSELTPLTTVRLAELAAQVLPAGVFNVITGHGRPVGEGIVTNPAVRLVSLTGSVGTGKAIARAAADTLARTHLELGGKAPVVVLDDADIDAVVEGIKVGAFYNAGQDCTAACRVIATAGVYDRLLEALVPAVESIRLGEPFGGAGGVDPDDVELGPVISAAQREKVLGFVDRADAAGARVLTGGSAAGERGWFVQPTIVADPAQDSEIVQREVFGPVVSVQRAADEAQAIEWANDSVYGLASSVWTRDVGSALRATRDLNFGCVWVNDHLPYLSEMPHGGFGESGYGKDLSMYSLEEYTRVKHVMANLS</sequence>
<dbReference type="InterPro" id="IPR015657">
    <property type="entry name" value="Aminobutyraldehyde_DH"/>
</dbReference>
<gene>
    <name evidence="11" type="ORF">PAI11_10590</name>
</gene>
<keyword evidence="12" id="KW-1185">Reference proteome</keyword>
<dbReference type="AlphaFoldDB" id="H0E2P6"/>
<evidence type="ECO:0000256" key="7">
    <source>
        <dbReference type="ARBA" id="ARBA00070319"/>
    </source>
</evidence>
<comment type="similarity">
    <text evidence="1 9">Belongs to the aldehyde dehydrogenase family.</text>
</comment>
<dbReference type="Gene3D" id="3.40.309.10">
    <property type="entry name" value="Aldehyde Dehydrogenase, Chain A, domain 2"/>
    <property type="match status" value="1"/>
</dbReference>
<evidence type="ECO:0000256" key="4">
    <source>
        <dbReference type="ARBA" id="ARBA00035632"/>
    </source>
</evidence>
<dbReference type="CDD" id="cd07092">
    <property type="entry name" value="ALDH_ABALDH-YdcW"/>
    <property type="match status" value="1"/>
</dbReference>
<dbReference type="FunFam" id="3.40.309.10:FF:000010">
    <property type="entry name" value="Gamma-aminobutyraldehyde dehydrogenase"/>
    <property type="match status" value="1"/>
</dbReference>
<dbReference type="InterPro" id="IPR016163">
    <property type="entry name" value="Ald_DH_C"/>
</dbReference>
<dbReference type="Pfam" id="PF00171">
    <property type="entry name" value="Aldedh"/>
    <property type="match status" value="1"/>
</dbReference>
<dbReference type="PATRIC" id="fig|1097667.3.peg.1057"/>
<dbReference type="InterPro" id="IPR016161">
    <property type="entry name" value="Ald_DH/histidinol_DH"/>
</dbReference>
<evidence type="ECO:0000256" key="1">
    <source>
        <dbReference type="ARBA" id="ARBA00009986"/>
    </source>
</evidence>
<dbReference type="EC" id="1.2.1.65" evidence="6"/>
<feature type="domain" description="Aldehyde dehydrogenase" evidence="10">
    <location>
        <begin position="26"/>
        <end position="482"/>
    </location>
</feature>
<name>H0E2P6_9ACTN</name>
<keyword evidence="2" id="KW-0058">Aromatic hydrocarbons catabolism</keyword>
<evidence type="ECO:0000256" key="3">
    <source>
        <dbReference type="ARBA" id="ARBA00023002"/>
    </source>
</evidence>
<comment type="caution">
    <text evidence="11">The sequence shown here is derived from an EMBL/GenBank/DDBJ whole genome shotgun (WGS) entry which is preliminary data.</text>
</comment>
<dbReference type="FunFam" id="3.40.605.10:FF:000007">
    <property type="entry name" value="NAD/NADP-dependent betaine aldehyde dehydrogenase"/>
    <property type="match status" value="1"/>
</dbReference>
<keyword evidence="3 9" id="KW-0560">Oxidoreductase</keyword>
<dbReference type="NCBIfam" id="NF010000">
    <property type="entry name" value="PRK13473.1"/>
    <property type="match status" value="1"/>
</dbReference>
<evidence type="ECO:0000256" key="5">
    <source>
        <dbReference type="ARBA" id="ARBA00050596"/>
    </source>
</evidence>
<evidence type="ECO:0000256" key="8">
    <source>
        <dbReference type="PROSITE-ProRule" id="PRU10007"/>
    </source>
</evidence>
<comment type="pathway">
    <text evidence="4">Aromatic compound metabolism; naphthalene degradation.</text>
</comment>
<dbReference type="Proteomes" id="UP000005143">
    <property type="component" value="Unassembled WGS sequence"/>
</dbReference>
<feature type="active site" evidence="8">
    <location>
        <position position="252"/>
    </location>
</feature>
<proteinExistence type="inferred from homology"/>
<dbReference type="GO" id="GO:0018485">
    <property type="term" value="F:salicylaldehyde dehydrogenase (NAD+) activity"/>
    <property type="evidence" value="ECO:0007669"/>
    <property type="project" value="UniProtKB-EC"/>
</dbReference>
<accession>H0E2P6</accession>
<dbReference type="PROSITE" id="PS00687">
    <property type="entry name" value="ALDEHYDE_DEHYDR_GLU"/>
    <property type="match status" value="1"/>
</dbReference>
<evidence type="ECO:0000256" key="2">
    <source>
        <dbReference type="ARBA" id="ARBA00022797"/>
    </source>
</evidence>
<comment type="catalytic activity">
    <reaction evidence="5">
        <text>salicylaldehyde + NAD(+) + H2O = salicylate + NADH + 2 H(+)</text>
        <dbReference type="Rhea" id="RHEA:18537"/>
        <dbReference type="ChEBI" id="CHEBI:15377"/>
        <dbReference type="ChEBI" id="CHEBI:15378"/>
        <dbReference type="ChEBI" id="CHEBI:16008"/>
        <dbReference type="ChEBI" id="CHEBI:30762"/>
        <dbReference type="ChEBI" id="CHEBI:57540"/>
        <dbReference type="ChEBI" id="CHEBI:57945"/>
        <dbReference type="EC" id="1.2.1.65"/>
    </reaction>
</comment>
<dbReference type="OrthoDB" id="6882680at2"/>
<dbReference type="InterPro" id="IPR016162">
    <property type="entry name" value="Ald_DH_N"/>
</dbReference>
<dbReference type="SUPFAM" id="SSF53720">
    <property type="entry name" value="ALDH-like"/>
    <property type="match status" value="1"/>
</dbReference>